<protein>
    <submittedName>
        <fullName evidence="1">9308_t:CDS:1</fullName>
    </submittedName>
</protein>
<name>A0A9N9GTQ4_9GLOM</name>
<keyword evidence="2" id="KW-1185">Reference proteome</keyword>
<accession>A0A9N9GTQ4</accession>
<comment type="caution">
    <text evidence="1">The sequence shown here is derived from an EMBL/GenBank/DDBJ whole genome shotgun (WGS) entry which is preliminary data.</text>
</comment>
<organism evidence="1 2">
    <name type="scientific">Ambispora gerdemannii</name>
    <dbReference type="NCBI Taxonomy" id="144530"/>
    <lineage>
        <taxon>Eukaryota</taxon>
        <taxon>Fungi</taxon>
        <taxon>Fungi incertae sedis</taxon>
        <taxon>Mucoromycota</taxon>
        <taxon>Glomeromycotina</taxon>
        <taxon>Glomeromycetes</taxon>
        <taxon>Archaeosporales</taxon>
        <taxon>Ambisporaceae</taxon>
        <taxon>Ambispora</taxon>
    </lineage>
</organism>
<reference evidence="1" key="1">
    <citation type="submission" date="2021-06" db="EMBL/GenBank/DDBJ databases">
        <authorList>
            <person name="Kallberg Y."/>
            <person name="Tangrot J."/>
            <person name="Rosling A."/>
        </authorList>
    </citation>
    <scope>NUCLEOTIDE SEQUENCE</scope>
    <source>
        <strain evidence="1">MT106</strain>
    </source>
</reference>
<gene>
    <name evidence="1" type="ORF">AGERDE_LOCUS10230</name>
</gene>
<sequence>MNQKLQKQITSKLETLEKVIEKIPAKLKEALALLEDKKDKKLDDWGQPIILEVGILSLLDD</sequence>
<evidence type="ECO:0000313" key="1">
    <source>
        <dbReference type="EMBL" id="CAG8624756.1"/>
    </source>
</evidence>
<proteinExistence type="predicted"/>
<dbReference type="Proteomes" id="UP000789831">
    <property type="component" value="Unassembled WGS sequence"/>
</dbReference>
<evidence type="ECO:0000313" key="2">
    <source>
        <dbReference type="Proteomes" id="UP000789831"/>
    </source>
</evidence>
<dbReference type="AlphaFoldDB" id="A0A9N9GTQ4"/>
<dbReference type="EMBL" id="CAJVPL010003034">
    <property type="protein sequence ID" value="CAG8624756.1"/>
    <property type="molecule type" value="Genomic_DNA"/>
</dbReference>